<dbReference type="Pfam" id="PF03221">
    <property type="entry name" value="HTH_Tnp_Tc5"/>
    <property type="match status" value="1"/>
</dbReference>
<proteinExistence type="predicted"/>
<protein>
    <recommendedName>
        <fullName evidence="2">HTH CENPB-type domain-containing protein</fullName>
    </recommendedName>
</protein>
<gene>
    <name evidence="3" type="ORF">PHMEG_00026262</name>
</gene>
<keyword evidence="4" id="KW-1185">Reference proteome</keyword>
<evidence type="ECO:0000313" key="3">
    <source>
        <dbReference type="EMBL" id="OWZ02214.1"/>
    </source>
</evidence>
<dbReference type="GO" id="GO:0003677">
    <property type="term" value="F:DNA binding"/>
    <property type="evidence" value="ECO:0007669"/>
    <property type="project" value="UniProtKB-KW"/>
</dbReference>
<evidence type="ECO:0000313" key="4">
    <source>
        <dbReference type="Proteomes" id="UP000198211"/>
    </source>
</evidence>
<evidence type="ECO:0000259" key="2">
    <source>
        <dbReference type="Pfam" id="PF03221"/>
    </source>
</evidence>
<dbReference type="OrthoDB" id="96086at2759"/>
<keyword evidence="1" id="KW-0238">DNA-binding</keyword>
<name>A0A225VAT4_9STRA</name>
<comment type="caution">
    <text evidence="3">The sequence shown here is derived from an EMBL/GenBank/DDBJ whole genome shotgun (WGS) entry which is preliminary data.</text>
</comment>
<dbReference type="InterPro" id="IPR006600">
    <property type="entry name" value="HTH_CenpB_DNA-bd_dom"/>
</dbReference>
<organism evidence="3 4">
    <name type="scientific">Phytophthora megakarya</name>
    <dbReference type="NCBI Taxonomy" id="4795"/>
    <lineage>
        <taxon>Eukaryota</taxon>
        <taxon>Sar</taxon>
        <taxon>Stramenopiles</taxon>
        <taxon>Oomycota</taxon>
        <taxon>Peronosporomycetes</taxon>
        <taxon>Peronosporales</taxon>
        <taxon>Peronosporaceae</taxon>
        <taxon>Phytophthora</taxon>
    </lineage>
</organism>
<dbReference type="AlphaFoldDB" id="A0A225VAT4"/>
<reference evidence="4" key="1">
    <citation type="submission" date="2017-03" db="EMBL/GenBank/DDBJ databases">
        <title>Phytopthora megakarya and P. palmivora, two closely related causual agents of cacao black pod achieved similar genome size and gene model numbers by different mechanisms.</title>
        <authorList>
            <person name="Ali S."/>
            <person name="Shao J."/>
            <person name="Larry D.J."/>
            <person name="Kronmiller B."/>
            <person name="Shen D."/>
            <person name="Strem M.D."/>
            <person name="Melnick R.L."/>
            <person name="Guiltinan M.J."/>
            <person name="Tyler B.M."/>
            <person name="Meinhardt L.W."/>
            <person name="Bailey B.A."/>
        </authorList>
    </citation>
    <scope>NUCLEOTIDE SEQUENCE [LARGE SCALE GENOMIC DNA]</scope>
    <source>
        <strain evidence="4">zdho120</strain>
    </source>
</reference>
<evidence type="ECO:0000256" key="1">
    <source>
        <dbReference type="ARBA" id="ARBA00023125"/>
    </source>
</evidence>
<accession>A0A225VAT4</accession>
<feature type="domain" description="HTH CENPB-type" evidence="2">
    <location>
        <begin position="2"/>
        <end position="50"/>
    </location>
</feature>
<sequence length="176" mass="20629">MRRDECPMSAKMLQLKALEVAEDKGIPTNVFSASYSRRRRFMRRHKISIRTQARQFPRMHRKLSQSFFVLLELSSTEHRKRIQRRPDKFFALPLEERRLCGSSVAAKTKTPHSNASCSLSCNKQAPFLLFKAGVYRHKIIQTLNDSKRHGFGVRLWKDISRLQRDHRCQIYGNPTA</sequence>
<dbReference type="EMBL" id="NBNE01006319">
    <property type="protein sequence ID" value="OWZ02214.1"/>
    <property type="molecule type" value="Genomic_DNA"/>
</dbReference>
<dbReference type="Proteomes" id="UP000198211">
    <property type="component" value="Unassembled WGS sequence"/>
</dbReference>